<organism evidence="2 3">
    <name type="scientific">Actinoplanes digitatis</name>
    <dbReference type="NCBI Taxonomy" id="1868"/>
    <lineage>
        <taxon>Bacteria</taxon>
        <taxon>Bacillati</taxon>
        <taxon>Actinomycetota</taxon>
        <taxon>Actinomycetes</taxon>
        <taxon>Micromonosporales</taxon>
        <taxon>Micromonosporaceae</taxon>
        <taxon>Actinoplanes</taxon>
    </lineage>
</organism>
<feature type="compositionally biased region" description="Polar residues" evidence="1">
    <location>
        <begin position="13"/>
        <end position="24"/>
    </location>
</feature>
<dbReference type="SUPFAM" id="SSF53335">
    <property type="entry name" value="S-adenosyl-L-methionine-dependent methyltransferases"/>
    <property type="match status" value="1"/>
</dbReference>
<dbReference type="RefSeq" id="WP_184991776.1">
    <property type="nucleotide sequence ID" value="NZ_BOMK01000030.1"/>
</dbReference>
<gene>
    <name evidence="2" type="ORF">BJ971_001952</name>
</gene>
<reference evidence="2 3" key="1">
    <citation type="submission" date="2020-08" db="EMBL/GenBank/DDBJ databases">
        <title>Sequencing the genomes of 1000 actinobacteria strains.</title>
        <authorList>
            <person name="Klenk H.-P."/>
        </authorList>
    </citation>
    <scope>NUCLEOTIDE SEQUENCE [LARGE SCALE GENOMIC DNA]</scope>
    <source>
        <strain evidence="2 3">DSM 43149</strain>
    </source>
</reference>
<accession>A0A7W7HVF4</accession>
<evidence type="ECO:0000313" key="3">
    <source>
        <dbReference type="Proteomes" id="UP000578112"/>
    </source>
</evidence>
<dbReference type="Proteomes" id="UP000578112">
    <property type="component" value="Unassembled WGS sequence"/>
</dbReference>
<sequence>MTAASDVGHDSSRTTVVEPNASPLQQPIQTRRMCAWCEGPIPTRARRDSVCCSTRCRQARHRFGRAAGKPVAETDGRPLRLAYADPPYPGTARLYRGHRDYAGEVDHAALIRRLSTYDGWALSTSAAALPAVLALCPPGIRVAAWHRGERPNVSRWPLNAWEPVIYSGGRPVDPSRLEQSLQTRRVDSLVHGVAPMTTLPGRVIGAKPAAFCRWLFDLLGAAPGDLLDDLFPGSGAVARAWAAYTKADPAKPRAA</sequence>
<dbReference type="EMBL" id="JACHNH010000001">
    <property type="protein sequence ID" value="MBB4761396.1"/>
    <property type="molecule type" value="Genomic_DNA"/>
</dbReference>
<proteinExistence type="predicted"/>
<name>A0A7W7HVF4_9ACTN</name>
<keyword evidence="3" id="KW-1185">Reference proteome</keyword>
<evidence type="ECO:0000313" key="2">
    <source>
        <dbReference type="EMBL" id="MBB4761396.1"/>
    </source>
</evidence>
<evidence type="ECO:0008006" key="4">
    <source>
        <dbReference type="Google" id="ProtNLM"/>
    </source>
</evidence>
<comment type="caution">
    <text evidence="2">The sequence shown here is derived from an EMBL/GenBank/DDBJ whole genome shotgun (WGS) entry which is preliminary data.</text>
</comment>
<evidence type="ECO:0000256" key="1">
    <source>
        <dbReference type="SAM" id="MobiDB-lite"/>
    </source>
</evidence>
<dbReference type="AlphaFoldDB" id="A0A7W7HVF4"/>
<dbReference type="InterPro" id="IPR029063">
    <property type="entry name" value="SAM-dependent_MTases_sf"/>
</dbReference>
<feature type="region of interest" description="Disordered" evidence="1">
    <location>
        <begin position="1"/>
        <end position="24"/>
    </location>
</feature>
<protein>
    <recommendedName>
        <fullName evidence="4">DNA methylase</fullName>
    </recommendedName>
</protein>